<dbReference type="AlphaFoldDB" id="A0A150WK01"/>
<sequence length="284" mass="30876">MLNKMVMAAVLVLGVAAHANTSSNQSEFFFQSEAGKSEVTPRIGYKMMTIKPDGATSDTKLNGLFNTGVSYEYGINEMFAIEGALYYGSLETDGTPKTKTNGLQDPEITLKGTSPMAWGNLRYGAMLGLGFEKRKYASATSDGNLASGGYSLAPYIGADMNLGGGIVGARALYEYRMERTIDDGSGTDLKVKDGHELGLSAFYEYFFADMLIGGSINYLSADKVKNSDTGAQEEDSHTTTGISLYTRIPMETWALIPRLDYDFSRSHYSKYDDITLSVAARFGF</sequence>
<dbReference type="RefSeq" id="WP_061835977.1">
    <property type="nucleotide sequence ID" value="NZ_LUKE01000003.1"/>
</dbReference>
<feature type="chain" id="PRO_5007573224" description="Outer membrane protein beta-barrel domain-containing protein" evidence="1">
    <location>
        <begin position="20"/>
        <end position="284"/>
    </location>
</feature>
<dbReference type="Proteomes" id="UP000075320">
    <property type="component" value="Unassembled WGS sequence"/>
</dbReference>
<comment type="caution">
    <text evidence="2">The sequence shown here is derived from an EMBL/GenBank/DDBJ whole genome shotgun (WGS) entry which is preliminary data.</text>
</comment>
<reference evidence="2 3" key="1">
    <citation type="submission" date="2016-03" db="EMBL/GenBank/DDBJ databases">
        <authorList>
            <person name="Ploux O."/>
        </authorList>
    </citation>
    <scope>NUCLEOTIDE SEQUENCE [LARGE SCALE GENOMIC DNA]</scope>
    <source>
        <strain evidence="2 3">R0</strain>
    </source>
</reference>
<evidence type="ECO:0000313" key="3">
    <source>
        <dbReference type="Proteomes" id="UP000075320"/>
    </source>
</evidence>
<proteinExistence type="predicted"/>
<keyword evidence="1" id="KW-0732">Signal</keyword>
<feature type="signal peptide" evidence="1">
    <location>
        <begin position="1"/>
        <end position="19"/>
    </location>
</feature>
<accession>A0A150WK01</accession>
<keyword evidence="3" id="KW-1185">Reference proteome</keyword>
<protein>
    <recommendedName>
        <fullName evidence="4">Outer membrane protein beta-barrel domain-containing protein</fullName>
    </recommendedName>
</protein>
<dbReference type="OrthoDB" id="9342556at2"/>
<evidence type="ECO:0008006" key="4">
    <source>
        <dbReference type="Google" id="ProtNLM"/>
    </source>
</evidence>
<evidence type="ECO:0000256" key="1">
    <source>
        <dbReference type="SAM" id="SignalP"/>
    </source>
</evidence>
<dbReference type="EMBL" id="LUKE01000003">
    <property type="protein sequence ID" value="KYG64014.1"/>
    <property type="molecule type" value="Genomic_DNA"/>
</dbReference>
<name>A0A150WK01_BDEBC</name>
<gene>
    <name evidence="2" type="ORF">AZI86_14500</name>
</gene>
<evidence type="ECO:0000313" key="2">
    <source>
        <dbReference type="EMBL" id="KYG64014.1"/>
    </source>
</evidence>
<organism evidence="2 3">
    <name type="scientific">Bdellovibrio bacteriovorus</name>
    <dbReference type="NCBI Taxonomy" id="959"/>
    <lineage>
        <taxon>Bacteria</taxon>
        <taxon>Pseudomonadati</taxon>
        <taxon>Bdellovibrionota</taxon>
        <taxon>Bdellovibrionia</taxon>
        <taxon>Bdellovibrionales</taxon>
        <taxon>Pseudobdellovibrionaceae</taxon>
        <taxon>Bdellovibrio</taxon>
    </lineage>
</organism>